<evidence type="ECO:0008006" key="3">
    <source>
        <dbReference type="Google" id="ProtNLM"/>
    </source>
</evidence>
<evidence type="ECO:0000313" key="2">
    <source>
        <dbReference type="Proteomes" id="UP000184048"/>
    </source>
</evidence>
<dbReference type="EMBL" id="FQUU01000001">
    <property type="protein sequence ID" value="SHE28685.1"/>
    <property type="molecule type" value="Genomic_DNA"/>
</dbReference>
<keyword evidence="2" id="KW-1185">Reference proteome</keyword>
<name>A0A1M4S944_9BACT</name>
<accession>A0A1M4S944</accession>
<proteinExistence type="predicted"/>
<dbReference type="Gene3D" id="2.30.180.10">
    <property type="entry name" value="FAS1 domain"/>
    <property type="match status" value="1"/>
</dbReference>
<evidence type="ECO:0000313" key="1">
    <source>
        <dbReference type="EMBL" id="SHE28685.1"/>
    </source>
</evidence>
<dbReference type="Proteomes" id="UP000184048">
    <property type="component" value="Unassembled WGS sequence"/>
</dbReference>
<dbReference type="SUPFAM" id="SSF82153">
    <property type="entry name" value="FAS1 domain"/>
    <property type="match status" value="1"/>
</dbReference>
<dbReference type="AlphaFoldDB" id="A0A1M4S944"/>
<organism evidence="1 2">
    <name type="scientific">Flavisolibacter ginsengisoli DSM 18119</name>
    <dbReference type="NCBI Taxonomy" id="1121884"/>
    <lineage>
        <taxon>Bacteria</taxon>
        <taxon>Pseudomonadati</taxon>
        <taxon>Bacteroidota</taxon>
        <taxon>Chitinophagia</taxon>
        <taxon>Chitinophagales</taxon>
        <taxon>Chitinophagaceae</taxon>
        <taxon>Flavisolibacter</taxon>
    </lineage>
</organism>
<protein>
    <recommendedName>
        <fullName evidence="3">Fasciclin domain-containing protein</fullName>
    </recommendedName>
</protein>
<dbReference type="STRING" id="1121884.SAMN02745131_00017"/>
<sequence length="271" mass="30677">MEKQFGKKLKDLQMRKAIIFFLLPICLVTANSCSKDKYVIGGEKNETNKVNQTTYDFLKSFEATSETARLIERAGKINEVNGNVTIIAPSNYAVNRYLRRKNNRALRLDPNARPLTIEDIPVDELDQLGMYIVDNKFASDSIPASGIILATHHAGDSLRLSLDESVADPGTAWDGGGQPGEGYQYANFMQTKPVRVTVHFKRGANWEMDPQQRVMLGYDKPECDQVYKMYISDVITTTGVVHVIYSGDYNFTDHYYYHSLFFFGTRADDLL</sequence>
<gene>
    <name evidence="1" type="ORF">SAMN02745131_00017</name>
</gene>
<dbReference type="InterPro" id="IPR036378">
    <property type="entry name" value="FAS1_dom_sf"/>
</dbReference>
<reference evidence="1 2" key="1">
    <citation type="submission" date="2016-11" db="EMBL/GenBank/DDBJ databases">
        <authorList>
            <person name="Jaros S."/>
            <person name="Januszkiewicz K."/>
            <person name="Wedrychowicz H."/>
        </authorList>
    </citation>
    <scope>NUCLEOTIDE SEQUENCE [LARGE SCALE GENOMIC DNA]</scope>
    <source>
        <strain evidence="1 2">DSM 18119</strain>
    </source>
</reference>